<accession>A0ABD2AWJ4</accession>
<comment type="caution">
    <text evidence="2">The sequence shown here is derived from an EMBL/GenBank/DDBJ whole genome shotgun (WGS) entry which is preliminary data.</text>
</comment>
<dbReference type="AlphaFoldDB" id="A0ABD2AWJ4"/>
<feature type="region of interest" description="Disordered" evidence="1">
    <location>
        <begin position="37"/>
        <end position="69"/>
    </location>
</feature>
<proteinExistence type="predicted"/>
<evidence type="ECO:0000313" key="2">
    <source>
        <dbReference type="EMBL" id="KAL2724845.1"/>
    </source>
</evidence>
<dbReference type="Proteomes" id="UP001607303">
    <property type="component" value="Unassembled WGS sequence"/>
</dbReference>
<organism evidence="2 3">
    <name type="scientific">Vespula maculifrons</name>
    <name type="common">Eastern yellow jacket</name>
    <name type="synonym">Wasp</name>
    <dbReference type="NCBI Taxonomy" id="7453"/>
    <lineage>
        <taxon>Eukaryota</taxon>
        <taxon>Metazoa</taxon>
        <taxon>Ecdysozoa</taxon>
        <taxon>Arthropoda</taxon>
        <taxon>Hexapoda</taxon>
        <taxon>Insecta</taxon>
        <taxon>Pterygota</taxon>
        <taxon>Neoptera</taxon>
        <taxon>Endopterygota</taxon>
        <taxon>Hymenoptera</taxon>
        <taxon>Apocrita</taxon>
        <taxon>Aculeata</taxon>
        <taxon>Vespoidea</taxon>
        <taxon>Vespidae</taxon>
        <taxon>Vespinae</taxon>
        <taxon>Vespula</taxon>
    </lineage>
</organism>
<feature type="compositionally biased region" description="Acidic residues" evidence="1">
    <location>
        <begin position="44"/>
        <end position="67"/>
    </location>
</feature>
<sequence>MVGSSLIESNQAVPMSQRLCWKCQWKEREKERERKLIQTLRHDDDDDDDDEDEDEDDEDEDKDEEEDKDARTCLKTVVMVTRQLACLPACTSMLAVENCCDKSRHGNC</sequence>
<evidence type="ECO:0000256" key="1">
    <source>
        <dbReference type="SAM" id="MobiDB-lite"/>
    </source>
</evidence>
<name>A0ABD2AWJ4_VESMC</name>
<keyword evidence="3" id="KW-1185">Reference proteome</keyword>
<evidence type="ECO:0000313" key="3">
    <source>
        <dbReference type="Proteomes" id="UP001607303"/>
    </source>
</evidence>
<gene>
    <name evidence="2" type="ORF">V1477_018706</name>
</gene>
<protein>
    <submittedName>
        <fullName evidence="2">Uncharacterized protein</fullName>
    </submittedName>
</protein>
<reference evidence="2 3" key="1">
    <citation type="journal article" date="2024" name="Ann. Entomol. Soc. Am.">
        <title>Genomic analyses of the southern and eastern yellowjacket wasps (Hymenoptera: Vespidae) reveal evolutionary signatures of social life.</title>
        <authorList>
            <person name="Catto M.A."/>
            <person name="Caine P.B."/>
            <person name="Orr S.E."/>
            <person name="Hunt B.G."/>
            <person name="Goodisman M.A.D."/>
        </authorList>
    </citation>
    <scope>NUCLEOTIDE SEQUENCE [LARGE SCALE GENOMIC DNA]</scope>
    <source>
        <strain evidence="2">232</strain>
        <tissue evidence="2">Head and thorax</tissue>
    </source>
</reference>
<dbReference type="EMBL" id="JAYRBN010000112">
    <property type="protein sequence ID" value="KAL2724845.1"/>
    <property type="molecule type" value="Genomic_DNA"/>
</dbReference>